<sequence length="75" mass="9367">MERKGRLQSELRQCEDEEKRRELKERLKEYDEESESLERLLEIMSELEKCKDEEKRRELEKKMRDCDEVTLHDCF</sequence>
<evidence type="ECO:0000256" key="1">
    <source>
        <dbReference type="SAM" id="Coils"/>
    </source>
</evidence>
<keyword evidence="1" id="KW-0175">Coiled coil</keyword>
<dbReference type="Proteomes" id="UP001174909">
    <property type="component" value="Unassembled WGS sequence"/>
</dbReference>
<comment type="caution">
    <text evidence="2">The sequence shown here is derived from an EMBL/GenBank/DDBJ whole genome shotgun (WGS) entry which is preliminary data.</text>
</comment>
<organism evidence="2 3">
    <name type="scientific">Geodia barretti</name>
    <name type="common">Barrett's horny sponge</name>
    <dbReference type="NCBI Taxonomy" id="519541"/>
    <lineage>
        <taxon>Eukaryota</taxon>
        <taxon>Metazoa</taxon>
        <taxon>Porifera</taxon>
        <taxon>Demospongiae</taxon>
        <taxon>Heteroscleromorpha</taxon>
        <taxon>Tetractinellida</taxon>
        <taxon>Astrophorina</taxon>
        <taxon>Geodiidae</taxon>
        <taxon>Geodia</taxon>
    </lineage>
</organism>
<gene>
    <name evidence="2" type="ORF">GBAR_LOCUS4611</name>
</gene>
<dbReference type="AlphaFoldDB" id="A0AA35W8Y6"/>
<evidence type="ECO:0000313" key="2">
    <source>
        <dbReference type="EMBL" id="CAI8006235.1"/>
    </source>
</evidence>
<accession>A0AA35W8Y6</accession>
<reference evidence="2" key="1">
    <citation type="submission" date="2023-03" db="EMBL/GenBank/DDBJ databases">
        <authorList>
            <person name="Steffen K."/>
            <person name="Cardenas P."/>
        </authorList>
    </citation>
    <scope>NUCLEOTIDE SEQUENCE</scope>
</reference>
<feature type="coiled-coil region" evidence="1">
    <location>
        <begin position="7"/>
        <end position="57"/>
    </location>
</feature>
<name>A0AA35W8Y6_GEOBA</name>
<proteinExistence type="predicted"/>
<evidence type="ECO:0000313" key="3">
    <source>
        <dbReference type="Proteomes" id="UP001174909"/>
    </source>
</evidence>
<protein>
    <submittedName>
        <fullName evidence="2">Uncharacterized protein</fullName>
    </submittedName>
</protein>
<dbReference type="EMBL" id="CASHTH010000670">
    <property type="protein sequence ID" value="CAI8006235.1"/>
    <property type="molecule type" value="Genomic_DNA"/>
</dbReference>
<keyword evidence="3" id="KW-1185">Reference proteome</keyword>